<feature type="transmembrane region" description="Helical" evidence="2">
    <location>
        <begin position="660"/>
        <end position="682"/>
    </location>
</feature>
<evidence type="ECO:0000313" key="4">
    <source>
        <dbReference type="EMBL" id="KAG2485561.1"/>
    </source>
</evidence>
<feature type="region of interest" description="Disordered" evidence="1">
    <location>
        <begin position="1134"/>
        <end position="1158"/>
    </location>
</feature>
<sequence>MLFFRFSRRTLLILSVVLAVEYAIVHRISLDALQRSDAGLSQWRQLVPNCNCTDCEVQHITLINEGLYQRAYSVHLLHRVLTISSEDGDPYDAFGGADGDEDEAGENVTGRESRSGGGGSGLVPANAGDGRRSVPYAYAPGDMLSTPVPSLGSAPATSPAANVPALPSGPGTGQQHPGPGAQPTGARDSASGNAGPNGAGNGNAVPNAALSPEPGSPRLLQAVVWQHGKVLSLFPWQLRAHFFLSIASTRMYLLMGLWPRAAAVAAAAPQRLRQQPHHAYGTQPPPFDTAPDAMSGAPPSGGTKAGTAGGYPYGGAQYGADHPYAQAQAQAHAYAQQHHHTAAGHHHPYGAAYDNVGGLYGVGRPNTDESLSLAAALSALGRGVPTFLPPEMLVEHGVTEDLMASCVFKPAVRSSGAGAAAAGGGGDGGGTGSDGGASLSRWRVWPSLIGRWMSAIAGRIAHHGTRAAAKLRAGVGKAAGALPDPDHALSALADVSGGGSVRQQRLPSGSGPGAGAASGSAGSGSDSGRGSSANGGGGGGGSGTPQYALVECRLYRADRARNVSYTCPAVITVLPSPPPRRRSFFSRAAASSTNHPHTHGSEAQSGPAQPPEPSQSASPTPGSLWGRFWADLSNQSGPLLRRLWADLSYMAYGVLMPYKWAPIVAGLLSPHLFLLACLPAIRSLGLMGPFTVRLCAYHIVCLLLTGADHLLLVRLAYELWARVRGPGGPDRARRRVNWRRWLGWWRWLLVDGFLASGWAFRVIVMGIITSKQVELWHHLYGTSFQPHALLAGCLVLPASWLAACAGCSAVWRLSSGAHPSSTPLVLFQEGFLSGLSSPLYSLVYIMFAVLGLGGGGVGGGASGALGLAAAGSRLPLWLFDGIAVIPVLSVVALDVLWNMDVAARATPFLLVAVTALRRHQGGPPGAPGAVAAARRGRGGQQHSSLWMMLDQARWWARQMRNAIGEQGRVFRAARADAPADGGLVGADAAGPGPGAQAAPMGGGAALPWADVVARVARAARMAGWQDMPPRAIQGMMGAMIIHPPAGGWPPRWDPGQAMGMDRLLQWAAAEAPHARAGRGPRGGLIPLDEEEEDDELDGGLGGGGADGLMGNGVGEGEAEPWADGRAMEELFGGEGAHGEAGAGPAAGGEAGGEGEGGERLVRTASGTMRPLSALEADLRAGLASVAALRAQLAAVGRGVADLLLLGRWPPPLELPAEATAWAEGEGPDGPDGVDGVPHGFLCPITHSIMTQPALLVSPQLSEASPTYELSAIRQWLRSNRTDPTTGRYLATYHFIHNDNLRKAIEDWVHRRMARQAQHAQHALQAEAAQQAQQQGLHHRRALAGAARALSPAGRPQRGVRRVSGPAGANGPAAAVGTPVATTPANGIMRAGGAGATPSTAGTAGTAYGDGSAVRHGRLPYQPVDGPGPGQRSVAVGTSEVGLRLTSPQRSRPLSRGRAGAGMRSPTRGRSRSRGPALRSAAKGSAGAAAGGSALANGGGAAAAGEDGGWAAGGGAGPSAAGLAARQVVARAVSRQRGAGAGGQG</sequence>
<feature type="compositionally biased region" description="Acidic residues" evidence="1">
    <location>
        <begin position="1087"/>
        <end position="1097"/>
    </location>
</feature>
<keyword evidence="2" id="KW-0812">Transmembrane</keyword>
<feature type="region of interest" description="Disordered" evidence="1">
    <location>
        <begin position="1318"/>
        <end position="1377"/>
    </location>
</feature>
<evidence type="ECO:0000313" key="5">
    <source>
        <dbReference type="Proteomes" id="UP000612055"/>
    </source>
</evidence>
<protein>
    <recommendedName>
        <fullName evidence="3">U-box domain-containing protein</fullName>
    </recommendedName>
</protein>
<feature type="compositionally biased region" description="Low complexity" evidence="1">
    <location>
        <begin position="1395"/>
        <end position="1411"/>
    </location>
</feature>
<dbReference type="Gene3D" id="3.30.40.10">
    <property type="entry name" value="Zinc/RING finger domain, C3HC4 (zinc finger)"/>
    <property type="match status" value="1"/>
</dbReference>
<dbReference type="SMART" id="SM00504">
    <property type="entry name" value="Ubox"/>
    <property type="match status" value="1"/>
</dbReference>
<feature type="compositionally biased region" description="Low complexity" evidence="1">
    <location>
        <begin position="173"/>
        <end position="194"/>
    </location>
</feature>
<feature type="region of interest" description="Disordered" evidence="1">
    <location>
        <begin position="149"/>
        <end position="212"/>
    </location>
</feature>
<dbReference type="InterPro" id="IPR013083">
    <property type="entry name" value="Znf_RING/FYVE/PHD"/>
</dbReference>
<feature type="transmembrane region" description="Helical" evidence="2">
    <location>
        <begin position="842"/>
        <end position="869"/>
    </location>
</feature>
<accession>A0A836BQM2</accession>
<gene>
    <name evidence="4" type="ORF">HYH03_015726</name>
</gene>
<feature type="compositionally biased region" description="Low complexity" evidence="1">
    <location>
        <begin position="1364"/>
        <end position="1377"/>
    </location>
</feature>
<dbReference type="GO" id="GO:0016567">
    <property type="term" value="P:protein ubiquitination"/>
    <property type="evidence" value="ECO:0007669"/>
    <property type="project" value="UniProtKB-UniPathway"/>
</dbReference>
<feature type="domain" description="U-box" evidence="3">
    <location>
        <begin position="1239"/>
        <end position="1307"/>
    </location>
</feature>
<dbReference type="OrthoDB" id="549407at2759"/>
<feature type="compositionally biased region" description="Low complexity" evidence="1">
    <location>
        <begin position="1473"/>
        <end position="1495"/>
    </location>
</feature>
<proteinExistence type="predicted"/>
<feature type="transmembrane region" description="Helical" evidence="2">
    <location>
        <begin position="789"/>
        <end position="811"/>
    </location>
</feature>
<dbReference type="Pfam" id="PF04564">
    <property type="entry name" value="U-box"/>
    <property type="match status" value="1"/>
</dbReference>
<dbReference type="UniPathway" id="UPA00143"/>
<dbReference type="EMBL" id="JAEHOE010000127">
    <property type="protein sequence ID" value="KAG2485561.1"/>
    <property type="molecule type" value="Genomic_DNA"/>
</dbReference>
<feature type="region of interest" description="Disordered" evidence="1">
    <location>
        <begin position="1392"/>
        <end position="1522"/>
    </location>
</feature>
<evidence type="ECO:0000256" key="1">
    <source>
        <dbReference type="SAM" id="MobiDB-lite"/>
    </source>
</evidence>
<dbReference type="GO" id="GO:0004842">
    <property type="term" value="F:ubiquitin-protein transferase activity"/>
    <property type="evidence" value="ECO:0007669"/>
    <property type="project" value="InterPro"/>
</dbReference>
<dbReference type="InterPro" id="IPR003613">
    <property type="entry name" value="Ubox_domain"/>
</dbReference>
<dbReference type="PANTHER" id="PTHR46573">
    <property type="entry name" value="WD REPEAT, SAM AND U-BOX DOMAIN-CONTAINING PROTEIN 1"/>
    <property type="match status" value="1"/>
</dbReference>
<dbReference type="PANTHER" id="PTHR46573:SF1">
    <property type="entry name" value="WD REPEAT, SAM AND U-BOX DOMAIN-CONTAINING PROTEIN 1"/>
    <property type="match status" value="1"/>
</dbReference>
<dbReference type="InterPro" id="IPR052085">
    <property type="entry name" value="WD-SAM-U-box"/>
</dbReference>
<feature type="compositionally biased region" description="Gly residues" evidence="1">
    <location>
        <begin position="1496"/>
        <end position="1516"/>
    </location>
</feature>
<feature type="compositionally biased region" description="Gly residues" evidence="1">
    <location>
        <begin position="510"/>
        <end position="542"/>
    </location>
</feature>
<dbReference type="Proteomes" id="UP000612055">
    <property type="component" value="Unassembled WGS sequence"/>
</dbReference>
<feature type="transmembrane region" description="Helical" evidence="2">
    <location>
        <begin position="876"/>
        <end position="897"/>
    </location>
</feature>
<name>A0A836BQM2_9CHLO</name>
<feature type="region of interest" description="Disordered" evidence="1">
    <location>
        <begin position="1071"/>
        <end position="1110"/>
    </location>
</feature>
<comment type="caution">
    <text evidence="4">The sequence shown here is derived from an EMBL/GenBank/DDBJ whole genome shotgun (WGS) entry which is preliminary data.</text>
</comment>
<reference evidence="4" key="1">
    <citation type="journal article" date="2020" name="bioRxiv">
        <title>Comparative genomics of Chlamydomonas.</title>
        <authorList>
            <person name="Craig R.J."/>
            <person name="Hasan A.R."/>
            <person name="Ness R.W."/>
            <person name="Keightley P.D."/>
        </authorList>
    </citation>
    <scope>NUCLEOTIDE SEQUENCE</scope>
    <source>
        <strain evidence="4">CCAP 11/70</strain>
    </source>
</reference>
<feature type="transmembrane region" description="Helical" evidence="2">
    <location>
        <begin position="694"/>
        <end position="717"/>
    </location>
</feature>
<feature type="region of interest" description="Disordered" evidence="1">
    <location>
        <begin position="89"/>
        <end position="134"/>
    </location>
</feature>
<organism evidence="4 5">
    <name type="scientific">Edaphochlamys debaryana</name>
    <dbReference type="NCBI Taxonomy" id="47281"/>
    <lineage>
        <taxon>Eukaryota</taxon>
        <taxon>Viridiplantae</taxon>
        <taxon>Chlorophyta</taxon>
        <taxon>core chlorophytes</taxon>
        <taxon>Chlorophyceae</taxon>
        <taxon>CS clade</taxon>
        <taxon>Chlamydomonadales</taxon>
        <taxon>Chlamydomonadales incertae sedis</taxon>
        <taxon>Edaphochlamys</taxon>
    </lineage>
</organism>
<feature type="region of interest" description="Disordered" evidence="1">
    <location>
        <begin position="274"/>
        <end position="308"/>
    </location>
</feature>
<keyword evidence="2" id="KW-1133">Transmembrane helix</keyword>
<feature type="compositionally biased region" description="Low complexity" evidence="1">
    <location>
        <begin position="1342"/>
        <end position="1355"/>
    </location>
</feature>
<feature type="compositionally biased region" description="Low complexity" evidence="1">
    <location>
        <begin position="1318"/>
        <end position="1335"/>
    </location>
</feature>
<feature type="region of interest" description="Disordered" evidence="1">
    <location>
        <begin position="496"/>
        <end position="542"/>
    </location>
</feature>
<feature type="compositionally biased region" description="Gly residues" evidence="1">
    <location>
        <begin position="1134"/>
        <end position="1154"/>
    </location>
</feature>
<keyword evidence="2" id="KW-0472">Membrane</keyword>
<feature type="transmembrane region" description="Helical" evidence="2">
    <location>
        <begin position="744"/>
        <end position="768"/>
    </location>
</feature>
<dbReference type="SUPFAM" id="SSF57850">
    <property type="entry name" value="RING/U-box"/>
    <property type="match status" value="1"/>
</dbReference>
<evidence type="ECO:0000259" key="3">
    <source>
        <dbReference type="SMART" id="SM00504"/>
    </source>
</evidence>
<feature type="compositionally biased region" description="Gly residues" evidence="1">
    <location>
        <begin position="1098"/>
        <end position="1110"/>
    </location>
</feature>
<evidence type="ECO:0000256" key="2">
    <source>
        <dbReference type="SAM" id="Phobius"/>
    </source>
</evidence>
<keyword evidence="5" id="KW-1185">Reference proteome</keyword>
<feature type="region of interest" description="Disordered" evidence="1">
    <location>
        <begin position="589"/>
        <end position="620"/>
    </location>
</feature>